<feature type="region of interest" description="Disordered" evidence="1">
    <location>
        <begin position="1713"/>
        <end position="1734"/>
    </location>
</feature>
<dbReference type="GO" id="GO:0010070">
    <property type="term" value="P:zygote asymmetric cell division"/>
    <property type="evidence" value="ECO:0007669"/>
    <property type="project" value="EnsemblPlants"/>
</dbReference>
<name>A0A8S0SL05_OLEEU</name>
<sequence length="1734" mass="184894">MAIHPQEESATDNNGVTIEVDEEIEGDVTGSKNYRFSRIGEPVPIKSEPNSGFDTECLPSQPLAVSERFRLLFVAHPDGFCVARTKEVIAAAEEFKDKNTGRSVQELSFVDLPIGKVSILALSAEDSVLAATVGRDIHFFAVSALLHKEQKPSFSVSLDGSSCIKDMRWSRKFEKVYVTLSTDGKLYHGSGQAPPDYMMDNVDCVDWSVKGNFVAVARKNVLSILSSQFKERLRLSLPFKSVVGDSDVNQVIKVDAIRWIRPDCIVVGCFLLNVGGEEENYLVQVITSKGSKITDASASSKPIMLSFENVFLDFRPDDVPVARGPHLFLSYLDLHGLAFIANRKNLSQHVVLFCWSLDHGKSEVALIDILNDAWIPHIECQGDGEDNLILGLNVDKVSQNENVKFTLGEEETEVAPSCILVCLTLDGKISLFHFASAIGASVSSKNLADSGEDEDASHVSSLKHEPAQISSEVKEESGEQTFSRSESHELSGSDKRDNERVTTIANAQPSSLLVNIKSEDKSISENQEWKPHPKLQTSEADESKIIPPIKLNKDSNIQTPLVAGKQDVKLEQLSFKTSSLGGSQPLAKGFSMTEDKSISEVKSNPSSFSGKVLSLSNNQQTGSSMESSGKMASTNLLNMRPSTQSTLKVDSLKTFGERPSLLPSHGVERGTSNKFDISASPLAGDSRRDTSHMKERAGPSVAFNYSGQRSATGTGNINSIPAHRGSQVSMQGSFSLGKSSETLPNKENYATRSTMGSLYSEPNVSKQFSNVEEMANKLNNLLEGIEGKGGFKDASVASQENAVKELEDGIWALSSRCRTWKGIMDKQQMEVQLLFDKTVQVLARKIYAEGILKQATDSRYWDLWNRQKLSPELELKSRHILDLDQELTNQMIELERHFNALELNKFGENREMQTNQKALQSWHGQSRHIQELHSLHNTICAQLSAAEQLSESLSKQMAALNIDSSAKEQDVKKKLFESIGLSYIGASHGSPKERALDALSNKELLIISHSVSDKEQSSRHQANLSKGYDPETVRRRRDSLDRSWARFEPPKTTVKRMLLHEDGELTANRSLFTDDKQDLTPQFQKGPEVARSPLSNVSAASNREGLSIERSSPSLARQTARLLDGGMQVLSTKPSALTSQSALESIITRDIAEGTRKLTDDNLKCSRPFARKNDVFASSEPKFSPQSKMHVSQTPSTTTRLAAQTLTTSKNSSEISVHNDKKLGSTNSTTGDENHMPAMTGSPLFEPKYSFAHASTFGSGSNLTKKNLHTENLSNQSQPRLVVSSSTSLQSTLSSSLPSTSTLPFSTPEMSGISSISQPRLESPKSAIQPPVVMFGTKTDGISPTHTSIANLSSTVEESITTQASASKVEFPTPTSDSEFGPSAPSSTTEFSTKSKSGNQVDLGGMLSSLSDIASNIKPEEPYAAEDPLTTAVSSAGIVPEVKHVTSDASYEDEMEEEAPETDQTTELALGNLGGFGLGSTPNSMAASSNPFGVVLNSDATPASSTFTMSGPSGELFRPASFNFQSLQLSQALQPTMNVGGFSGGFNTGFTSQAPTVSGFGQPAHIGSGQQVLGSVLGGFGQSRQLGAGLTGTSAASASGFGSGFMGVSSTSSGGGFAAASTGGGFASLASVGGGFSSLASGGGGFAAAAAAVAVGPGSGGFTAAAIGGGGFAGAAATAGTGFPGSGFGGFGNQQGGGFGGFGNQQGGGGGFSAFGNNSGAGRPPTELLTQMRK</sequence>
<dbReference type="GO" id="GO:0006405">
    <property type="term" value="P:RNA export from nucleus"/>
    <property type="evidence" value="ECO:0007669"/>
    <property type="project" value="InterPro"/>
</dbReference>
<feature type="region of interest" description="Disordered" evidence="1">
    <location>
        <begin position="660"/>
        <end position="744"/>
    </location>
</feature>
<feature type="region of interest" description="Disordered" evidence="1">
    <location>
        <begin position="1176"/>
        <end position="1242"/>
    </location>
</feature>
<feature type="region of interest" description="Disordered" evidence="1">
    <location>
        <begin position="446"/>
        <end position="499"/>
    </location>
</feature>
<dbReference type="SUPFAM" id="SSF117289">
    <property type="entry name" value="Nucleoporin domain"/>
    <property type="match status" value="1"/>
</dbReference>
<organism evidence="2 3">
    <name type="scientific">Olea europaea subsp. europaea</name>
    <dbReference type="NCBI Taxonomy" id="158383"/>
    <lineage>
        <taxon>Eukaryota</taxon>
        <taxon>Viridiplantae</taxon>
        <taxon>Streptophyta</taxon>
        <taxon>Embryophyta</taxon>
        <taxon>Tracheophyta</taxon>
        <taxon>Spermatophyta</taxon>
        <taxon>Magnoliopsida</taxon>
        <taxon>eudicotyledons</taxon>
        <taxon>Gunneridae</taxon>
        <taxon>Pentapetalae</taxon>
        <taxon>asterids</taxon>
        <taxon>lamiids</taxon>
        <taxon>Lamiales</taxon>
        <taxon>Oleaceae</taxon>
        <taxon>Oleeae</taxon>
        <taxon>Olea</taxon>
    </lineage>
</organism>
<dbReference type="GO" id="GO:0009793">
    <property type="term" value="P:embryo development ending in seed dormancy"/>
    <property type="evidence" value="ECO:0007669"/>
    <property type="project" value="EnsemblPlants"/>
</dbReference>
<gene>
    <name evidence="2" type="ORF">OLEA9_A042332</name>
</gene>
<feature type="compositionally biased region" description="Basic and acidic residues" evidence="1">
    <location>
        <begin position="462"/>
        <end position="477"/>
    </location>
</feature>
<reference evidence="2 3" key="1">
    <citation type="submission" date="2019-12" db="EMBL/GenBank/DDBJ databases">
        <authorList>
            <person name="Alioto T."/>
            <person name="Alioto T."/>
            <person name="Gomez Garrido J."/>
        </authorList>
    </citation>
    <scope>NUCLEOTIDE SEQUENCE [LARGE SCALE GENOMIC DNA]</scope>
</reference>
<dbReference type="OrthoDB" id="248320at2759"/>
<keyword evidence="3" id="KW-1185">Reference proteome</keyword>
<feature type="compositionally biased region" description="Polar residues" evidence="1">
    <location>
        <begin position="1184"/>
        <end position="1196"/>
    </location>
</feature>
<dbReference type="Gramene" id="OE9A042332T3">
    <property type="protein sequence ID" value="OE9A042332C3"/>
    <property type="gene ID" value="OE9A042332"/>
</dbReference>
<feature type="compositionally biased region" description="Polar residues" evidence="1">
    <location>
        <begin position="703"/>
        <end position="719"/>
    </location>
</feature>
<feature type="compositionally biased region" description="Basic and acidic residues" evidence="1">
    <location>
        <begin position="685"/>
        <end position="697"/>
    </location>
</feature>
<dbReference type="InterPro" id="IPR044694">
    <property type="entry name" value="NUP214"/>
</dbReference>
<feature type="region of interest" description="Disordered" evidence="1">
    <location>
        <begin position="1361"/>
        <end position="1403"/>
    </location>
</feature>
<feature type="compositionally biased region" description="Polar residues" evidence="1">
    <location>
        <begin position="726"/>
        <end position="744"/>
    </location>
</feature>
<evidence type="ECO:0000256" key="1">
    <source>
        <dbReference type="SAM" id="MobiDB-lite"/>
    </source>
</evidence>
<feature type="region of interest" description="Disordered" evidence="1">
    <location>
        <begin position="1291"/>
        <end position="1327"/>
    </location>
</feature>
<dbReference type="GO" id="GO:0017056">
    <property type="term" value="F:structural constituent of nuclear pore"/>
    <property type="evidence" value="ECO:0007669"/>
    <property type="project" value="InterPro"/>
</dbReference>
<dbReference type="PANTHER" id="PTHR34418:SF3">
    <property type="entry name" value="NUCLEAR PORE COMPLEX PROTEIN NUP214"/>
    <property type="match status" value="1"/>
</dbReference>
<feature type="compositionally biased region" description="Low complexity" evidence="1">
    <location>
        <begin position="1386"/>
        <end position="1397"/>
    </location>
</feature>
<evidence type="ECO:0000313" key="3">
    <source>
        <dbReference type="Proteomes" id="UP000594638"/>
    </source>
</evidence>
<proteinExistence type="predicted"/>
<protein>
    <recommendedName>
        <fullName evidence="4">Nuclear pore complex protein NUP214</fullName>
    </recommendedName>
</protein>
<evidence type="ECO:0008006" key="4">
    <source>
        <dbReference type="Google" id="ProtNLM"/>
    </source>
</evidence>
<feature type="compositionally biased region" description="Low complexity" evidence="1">
    <location>
        <begin position="1197"/>
        <end position="1208"/>
    </location>
</feature>
<evidence type="ECO:0000313" key="2">
    <source>
        <dbReference type="EMBL" id="CAA2992309.1"/>
    </source>
</evidence>
<feature type="compositionally biased region" description="Basic and acidic residues" evidence="1">
    <location>
        <begin position="485"/>
        <end position="499"/>
    </location>
</feature>
<feature type="compositionally biased region" description="Low complexity" evidence="1">
    <location>
        <begin position="1291"/>
        <end position="1308"/>
    </location>
</feature>
<accession>A0A8S0SL05</accession>
<dbReference type="PANTHER" id="PTHR34418">
    <property type="entry name" value="NUCLEAR PORE COMPLEX PROTEIN NUP214 ISOFORM X1"/>
    <property type="match status" value="1"/>
</dbReference>
<comment type="caution">
    <text evidence="2">The sequence shown here is derived from an EMBL/GenBank/DDBJ whole genome shotgun (WGS) entry which is preliminary data.</text>
</comment>
<feature type="region of interest" description="Disordered" evidence="1">
    <location>
        <begin position="1011"/>
        <end position="1035"/>
    </location>
</feature>
<dbReference type="EMBL" id="CACTIH010005433">
    <property type="protein sequence ID" value="CAA2992309.1"/>
    <property type="molecule type" value="Genomic_DNA"/>
</dbReference>
<dbReference type="Proteomes" id="UP000594638">
    <property type="component" value="Unassembled WGS sequence"/>
</dbReference>